<dbReference type="SUPFAM" id="SSF52540">
    <property type="entry name" value="P-loop containing nucleoside triphosphate hydrolases"/>
    <property type="match status" value="1"/>
</dbReference>
<keyword evidence="4" id="KW-0539">Nucleus</keyword>
<evidence type="ECO:0000256" key="5">
    <source>
        <dbReference type="ARBA" id="ARBA00058626"/>
    </source>
</evidence>
<evidence type="ECO:0000256" key="1">
    <source>
        <dbReference type="ARBA" id="ARBA00004123"/>
    </source>
</evidence>
<dbReference type="CDD" id="cd00009">
    <property type="entry name" value="AAA"/>
    <property type="match status" value="1"/>
</dbReference>
<accession>A0A5S6QVB0</accession>
<evidence type="ECO:0000313" key="12">
    <source>
        <dbReference type="WBParaSite" id="TMUE_3000010827.1"/>
    </source>
</evidence>
<comment type="subunit">
    <text evidence="6">Subunit of the RFC complex, an heteropentameric complex consisting of a large subunit RFC1 and four small subunits RFC2, RFC3, RFC4 and RFC5; the RFC complex interacts with PCNA. Forms an heterotetrameric complex with RFC2, RFC4 and RFC5; this complex has ATPase activity but is not stimulated by PCNA. The heterotetramer of subunits RFC2, RFC3, RFC4 and RFC5 interacts with RAD17. Interacts with CNTD1; this interaction facilitates crossover formation.</text>
</comment>
<dbReference type="PANTHER" id="PTHR11669:SF1">
    <property type="entry name" value="REPLICATION FACTOR C SUBUNIT 3"/>
    <property type="match status" value="1"/>
</dbReference>
<keyword evidence="11" id="KW-1185">Reference proteome</keyword>
<dbReference type="Proteomes" id="UP000046395">
    <property type="component" value="Unassembled WGS sequence"/>
</dbReference>
<dbReference type="Pfam" id="PF21960">
    <property type="entry name" value="RCF1-5-like_lid"/>
    <property type="match status" value="1"/>
</dbReference>
<dbReference type="InterPro" id="IPR008921">
    <property type="entry name" value="DNA_pol3_clamp-load_cplx_C"/>
</dbReference>
<sequence length="355" mass="39832">MAFWVDKHRPKDLAKLDYHKEVAARLKQLVVLGDFPHLLIYGPSGAGKRTRIQCMLQELYGPGATKLRLDRSCFEAPSGKKLEINLVCSNYHIIMTPSDVGIYDRVVVQAVVKDMAQTQTLDSSSQKRFKVIVLLEADRLTREAQHALRRTMEKFSSACRLILCCQSISKVIPPVQSRCLPIRLAAPTDEEIATILQQIAKKEESPITEQIAFAIAEKTGGNLRRAILALETVCVHRSNVSIEKIALEPDWELFIKETANVILLEQNPQVLMEVRGRLYELLAHCIPPSLILKKLYFHLLHSCDASIKGDISEAVGDCDYNLSIGSKAIFHLEAFVARFMSIYKRFLEGALGSFG</sequence>
<keyword evidence="3" id="KW-0235">DNA replication</keyword>
<evidence type="ECO:0000256" key="9">
    <source>
        <dbReference type="ARBA" id="ARBA00079394"/>
    </source>
</evidence>
<comment type="function">
    <text evidence="5">Subunit of the replication factor C (RFC) complex which acts during elongation of primed DNA templates by DNA polymerases delta and epsilon, and is necessary for ATP-dependent loading of proliferating cell nuclear antigen (PCNA) onto primed DNA.</text>
</comment>
<name>A0A5S6QVB0_TRIMR</name>
<dbReference type="GO" id="GO:0005663">
    <property type="term" value="C:DNA replication factor C complex"/>
    <property type="evidence" value="ECO:0007669"/>
    <property type="project" value="TreeGrafter"/>
</dbReference>
<evidence type="ECO:0000256" key="6">
    <source>
        <dbReference type="ARBA" id="ARBA00062267"/>
    </source>
</evidence>
<dbReference type="AlphaFoldDB" id="A0A5S6QVB0"/>
<protein>
    <recommendedName>
        <fullName evidence="7">Replication factor C subunit 3</fullName>
    </recommendedName>
    <alternativeName>
        <fullName evidence="9">Activator 1 38 kDa subunit</fullName>
    </alternativeName>
    <alternativeName>
        <fullName evidence="10">Activator 1 subunit 3</fullName>
    </alternativeName>
    <alternativeName>
        <fullName evidence="8">Replication factor C 38 kDa subunit</fullName>
    </alternativeName>
</protein>
<dbReference type="GO" id="GO:0005634">
    <property type="term" value="C:nucleus"/>
    <property type="evidence" value="ECO:0007669"/>
    <property type="project" value="UniProtKB-SubCell"/>
</dbReference>
<dbReference type="FunFam" id="1.20.272.10:FF:000002">
    <property type="entry name" value="Replication factor C subunit 3"/>
    <property type="match status" value="1"/>
</dbReference>
<dbReference type="FunFam" id="1.10.8.60:FF:000030">
    <property type="entry name" value="replication factor C subunit 3"/>
    <property type="match status" value="1"/>
</dbReference>
<comment type="subcellular location">
    <subcellularLocation>
        <location evidence="1">Nucleus</location>
    </subcellularLocation>
</comment>
<comment type="similarity">
    <text evidence="2">Belongs to the activator 1 small subunits family.</text>
</comment>
<evidence type="ECO:0000256" key="3">
    <source>
        <dbReference type="ARBA" id="ARBA00022705"/>
    </source>
</evidence>
<dbReference type="Pfam" id="PF22534">
    <property type="entry name" value="RFC_C"/>
    <property type="match status" value="1"/>
</dbReference>
<dbReference type="SUPFAM" id="SSF48019">
    <property type="entry name" value="post-AAA+ oligomerization domain-like"/>
    <property type="match status" value="1"/>
</dbReference>
<reference evidence="12" key="1">
    <citation type="submission" date="2019-12" db="UniProtKB">
        <authorList>
            <consortium name="WormBaseParasite"/>
        </authorList>
    </citation>
    <scope>IDENTIFICATION</scope>
</reference>
<dbReference type="InterPro" id="IPR027417">
    <property type="entry name" value="P-loop_NTPase"/>
</dbReference>
<dbReference type="FunFam" id="3.40.50.300:FF:000136">
    <property type="entry name" value="Replication factor C subunit 5"/>
    <property type="match status" value="1"/>
</dbReference>
<dbReference type="Gene3D" id="1.20.272.10">
    <property type="match status" value="1"/>
</dbReference>
<dbReference type="GO" id="GO:0003677">
    <property type="term" value="F:DNA binding"/>
    <property type="evidence" value="ECO:0007669"/>
    <property type="project" value="InterPro"/>
</dbReference>
<dbReference type="GO" id="GO:0006281">
    <property type="term" value="P:DNA repair"/>
    <property type="evidence" value="ECO:0007669"/>
    <property type="project" value="UniProtKB-ARBA"/>
</dbReference>
<organism evidence="11 12">
    <name type="scientific">Trichuris muris</name>
    <name type="common">Mouse whipworm</name>
    <dbReference type="NCBI Taxonomy" id="70415"/>
    <lineage>
        <taxon>Eukaryota</taxon>
        <taxon>Metazoa</taxon>
        <taxon>Ecdysozoa</taxon>
        <taxon>Nematoda</taxon>
        <taxon>Enoplea</taxon>
        <taxon>Dorylaimia</taxon>
        <taxon>Trichinellida</taxon>
        <taxon>Trichuridae</taxon>
        <taxon>Trichuris</taxon>
    </lineage>
</organism>
<dbReference type="GO" id="GO:0006271">
    <property type="term" value="P:DNA strand elongation involved in DNA replication"/>
    <property type="evidence" value="ECO:0007669"/>
    <property type="project" value="UniProtKB-ARBA"/>
</dbReference>
<dbReference type="STRING" id="70415.A0A5S6QVB0"/>
<evidence type="ECO:0000256" key="8">
    <source>
        <dbReference type="ARBA" id="ARBA00076818"/>
    </source>
</evidence>
<evidence type="ECO:0000256" key="4">
    <source>
        <dbReference type="ARBA" id="ARBA00023242"/>
    </source>
</evidence>
<evidence type="ECO:0000313" key="11">
    <source>
        <dbReference type="Proteomes" id="UP000046395"/>
    </source>
</evidence>
<dbReference type="Gene3D" id="3.40.50.300">
    <property type="entry name" value="P-loop containing nucleotide triphosphate hydrolases"/>
    <property type="match status" value="1"/>
</dbReference>
<dbReference type="Pfam" id="PF13177">
    <property type="entry name" value="DNA_pol3_delta2"/>
    <property type="match status" value="1"/>
</dbReference>
<dbReference type="WBParaSite" id="TMUE_3000010827.1">
    <property type="protein sequence ID" value="TMUE_3000010827.1"/>
    <property type="gene ID" value="WBGene00286521"/>
</dbReference>
<evidence type="ECO:0000256" key="7">
    <source>
        <dbReference type="ARBA" id="ARBA00070184"/>
    </source>
</evidence>
<proteinExistence type="inferred from homology"/>
<evidence type="ECO:0000256" key="2">
    <source>
        <dbReference type="ARBA" id="ARBA00005378"/>
    </source>
</evidence>
<evidence type="ECO:0000256" key="10">
    <source>
        <dbReference type="ARBA" id="ARBA00080379"/>
    </source>
</evidence>
<dbReference type="PANTHER" id="PTHR11669">
    <property type="entry name" value="REPLICATION FACTOR C / DNA POLYMERASE III GAMMA-TAU SUBUNIT"/>
    <property type="match status" value="1"/>
</dbReference>
<dbReference type="InterPro" id="IPR050238">
    <property type="entry name" value="DNA_Rep/Repair_Clamp_Loader"/>
</dbReference>
<dbReference type="GO" id="GO:0003689">
    <property type="term" value="F:DNA clamp loader activity"/>
    <property type="evidence" value="ECO:0007669"/>
    <property type="project" value="TreeGrafter"/>
</dbReference>
<dbReference type="Gene3D" id="1.10.8.60">
    <property type="match status" value="1"/>
</dbReference>